<sequence length="202" mass="23058">MTIPPPLSPSEGGGNFSLTMDEIVIRKSRWKQLLLLFGCLCFVILGYIMIVRDVSSSRYSVESVQFYGTIGILLFGLVGLLIIYQMIQSKPALKIDKSGITNYSHVGSGYLVYWANIKGIKIITLQKQKMIAIYLKDETEIFDQVNRASRFLMKLNSKFTGTPALIPSNTSTLKLEDVLQIIKEQKNINRQYKQRLKLYRHE</sequence>
<feature type="coiled-coil region" evidence="1">
    <location>
        <begin position="175"/>
        <end position="202"/>
    </location>
</feature>
<feature type="transmembrane region" description="Helical" evidence="2">
    <location>
        <begin position="33"/>
        <end position="52"/>
    </location>
</feature>
<comment type="caution">
    <text evidence="3">The sequence shown here is derived from an EMBL/GenBank/DDBJ whole genome shotgun (WGS) entry which is preliminary data.</text>
</comment>
<keyword evidence="2" id="KW-0472">Membrane</keyword>
<evidence type="ECO:0000256" key="1">
    <source>
        <dbReference type="SAM" id="Coils"/>
    </source>
</evidence>
<dbReference type="InterPro" id="IPR048136">
    <property type="entry name" value="STM3941-like"/>
</dbReference>
<keyword evidence="2" id="KW-0812">Transmembrane</keyword>
<gene>
    <name evidence="3" type="ORF">H9Y05_02145</name>
</gene>
<dbReference type="AlphaFoldDB" id="A0A8J6P7D3"/>
<organism evidence="3 4">
    <name type="scientific">Taishania pollutisoli</name>
    <dbReference type="NCBI Taxonomy" id="2766479"/>
    <lineage>
        <taxon>Bacteria</taxon>
        <taxon>Pseudomonadati</taxon>
        <taxon>Bacteroidota</taxon>
        <taxon>Flavobacteriia</taxon>
        <taxon>Flavobacteriales</taxon>
        <taxon>Crocinitomicaceae</taxon>
        <taxon>Taishania</taxon>
    </lineage>
</organism>
<evidence type="ECO:0000313" key="4">
    <source>
        <dbReference type="Proteomes" id="UP000652681"/>
    </source>
</evidence>
<dbReference type="EMBL" id="JACVEL010000001">
    <property type="protein sequence ID" value="MBC9811266.1"/>
    <property type="molecule type" value="Genomic_DNA"/>
</dbReference>
<name>A0A8J6P7D3_9FLAO</name>
<dbReference type="RefSeq" id="WP_216713370.1">
    <property type="nucleotide sequence ID" value="NZ_JACVEL010000001.1"/>
</dbReference>
<evidence type="ECO:0000313" key="3">
    <source>
        <dbReference type="EMBL" id="MBC9811266.1"/>
    </source>
</evidence>
<evidence type="ECO:0000256" key="2">
    <source>
        <dbReference type="SAM" id="Phobius"/>
    </source>
</evidence>
<protein>
    <submittedName>
        <fullName evidence="3">Uncharacterized protein</fullName>
    </submittedName>
</protein>
<keyword evidence="1" id="KW-0175">Coiled coil</keyword>
<dbReference type="Proteomes" id="UP000652681">
    <property type="component" value="Unassembled WGS sequence"/>
</dbReference>
<dbReference type="NCBIfam" id="NF041635">
    <property type="entry name" value="STM3941_fam"/>
    <property type="match status" value="1"/>
</dbReference>
<proteinExistence type="predicted"/>
<accession>A0A8J6P7D3</accession>
<feature type="transmembrane region" description="Helical" evidence="2">
    <location>
        <begin position="64"/>
        <end position="84"/>
    </location>
</feature>
<reference evidence="3" key="1">
    <citation type="submission" date="2020-09" db="EMBL/GenBank/DDBJ databases">
        <title>Taishania pollutisoli gen. nov., sp. nov., Isolated from Tetrabromobisphenol A-Contaminated Soil.</title>
        <authorList>
            <person name="Chen Q."/>
        </authorList>
    </citation>
    <scope>NUCLEOTIDE SEQUENCE</scope>
    <source>
        <strain evidence="3">CZZ-1</strain>
    </source>
</reference>
<keyword evidence="4" id="KW-1185">Reference proteome</keyword>
<keyword evidence="2" id="KW-1133">Transmembrane helix</keyword>